<keyword evidence="6" id="KW-0436">Ligase</keyword>
<name>A0A1I3V258_9GAMM</name>
<comment type="cofactor">
    <cofactor evidence="1">
        <name>biotin</name>
        <dbReference type="ChEBI" id="CHEBI:57586"/>
    </cofactor>
</comment>
<dbReference type="InterPro" id="IPR005481">
    <property type="entry name" value="BC-like_N"/>
</dbReference>
<evidence type="ECO:0000256" key="5">
    <source>
        <dbReference type="ARBA" id="ARBA00017242"/>
    </source>
</evidence>
<dbReference type="Proteomes" id="UP000199445">
    <property type="component" value="Unassembled WGS sequence"/>
</dbReference>
<evidence type="ECO:0000259" key="16">
    <source>
        <dbReference type="PROSITE" id="PS50979"/>
    </source>
</evidence>
<dbReference type="SUPFAM" id="SSF52440">
    <property type="entry name" value="PreATP-grasp domain"/>
    <property type="match status" value="1"/>
</dbReference>
<dbReference type="InterPro" id="IPR003833">
    <property type="entry name" value="CT_C_D"/>
</dbReference>
<dbReference type="PROSITE" id="PS50968">
    <property type="entry name" value="BIOTINYL_LIPOYL"/>
    <property type="match status" value="1"/>
</dbReference>
<dbReference type="Gene3D" id="2.40.100.10">
    <property type="entry name" value="Cyclophilin-like"/>
    <property type="match status" value="2"/>
</dbReference>
<feature type="domain" description="Lipoyl-binding" evidence="14">
    <location>
        <begin position="1123"/>
        <end position="1204"/>
    </location>
</feature>
<dbReference type="SMART" id="SM00797">
    <property type="entry name" value="AHS2"/>
    <property type="match status" value="1"/>
</dbReference>
<dbReference type="PROSITE" id="PS50896">
    <property type="entry name" value="LISH"/>
    <property type="match status" value="1"/>
</dbReference>
<sequence length="1208" mass="133461">MELNRPVDKVLIANRGAIACRVIRTLRALSVGSVVVYAEADADSLHVRQADEAWPLGEGTAAQTYLDQDKLFEVVRQSGAGAIHPGYGFLSENADFARRCEAEGVVFLGPTPEQMEQFGLKHTARALAQEAGVPLLPGTELLTDLDDALKAASDIGYPVMLKSTAGGGGIGMSRCYGAEDLEKNFESVQRLSQNNFSNDGVFLEKFVEHARHIEVQLFGDGNGQVLALGERDCSAQRRNQKVIEEAPAPGLTEDVRARMHETARKLGESIAYRSAGTVEFIYDPDTAEFYFLEVNTRLQVEHGVTEQVYGVDLVRWMVELGMGTLADLPELDRHLNPSGHAIQARIYAEDPNKDFQPGAGLLTNVDWPEDDGLRIDTWIQPGTEVSPLFDPMLAKVIVHESDRESARTRLLGALGDSRLYGIETNLAYVQQVLADPSFVEGRLFTRTLNEFDYQPATVDVLTGGTLTTIQDYPGRIGYWEIGVPPSGPFDSYSFRLGNRLLGNPEGAPGLEITLKGPVLSFNRATQIVLTGAELDATLDDQPVKFWEVVDVPAGATLKLGATTADGARAYVLFRGGLDCPEYLTSCSTFTLGQFGGHCGRALRAGDVLALAEAEPVKATSVANDLKPAIGKTWDLHVTYGPHGAPDYFTEQDIQTFFDSEWEIHYNSSRTGVRLIGPKPEWARSDGGEAGMHPSNIHDNAYAVGTVDFTGDMPVILGPDGPSLGGFVCPVTVISADLWKLGQLKAGDKVRFVPVNQEQAVVLRQALDESIATLTGASARISPIQPQTPILDALSSREHETGVVYRAAGDNYVLVEYGDMELDIRLRFRAHALMLWLREQDHPAILELTPGIRSLQVHYDSQKLDQRDLLELLIRAEKELEKQPEWDVPARIVHLPLSWDDEACQQAINKYMQSVRKDAPWCPSNLEFIRRINGLESIDEVKKTVFDASYLVMGLGDVYLGAPVATPLDPRHRLVTTKYNPARTWTAENSVGIGGAYLCIYGMEGPGGYQFVGRTLQMWNRYRTTEYFQPGQPWMLRFFDQIRFYEVSAEELQQIRRDFPNGDYPIEVEETRFNLKDYERFLADNQDEIQSFTDHRKQAFDEELQRWIESGQINFSSEAPIEDTGEDDITDLPAGQCAIESHVAGNVWECLVKPGDVIDAQRPVAVVESMKMEIELLSPVAGKVIEVRREAGQAVAPGAPVVIVEELAS</sequence>
<dbReference type="NCBIfam" id="TIGR00724">
    <property type="entry name" value="urea_amlyse_rel"/>
    <property type="match status" value="1"/>
</dbReference>
<evidence type="ECO:0000313" key="18">
    <source>
        <dbReference type="Proteomes" id="UP000199445"/>
    </source>
</evidence>
<keyword evidence="10" id="KW-0092">Biotin</keyword>
<dbReference type="Gene3D" id="3.30.470.20">
    <property type="entry name" value="ATP-grasp fold, B domain"/>
    <property type="match status" value="1"/>
</dbReference>
<evidence type="ECO:0000256" key="8">
    <source>
        <dbReference type="ARBA" id="ARBA00022801"/>
    </source>
</evidence>
<dbReference type="OrthoDB" id="9763189at2"/>
<dbReference type="InterPro" id="IPR050856">
    <property type="entry name" value="Biotin_carboxylase_complex"/>
</dbReference>
<dbReference type="SUPFAM" id="SSF160467">
    <property type="entry name" value="PH0987 N-terminal domain-like"/>
    <property type="match status" value="1"/>
</dbReference>
<comment type="subunit">
    <text evidence="4">Acetyl-CoA carboxylase is a heterohexamer of biotin carboxyl carrier protein, biotin carboxylase and the two subunits of carboxyl transferase in a 2:2 complex.</text>
</comment>
<dbReference type="Pfam" id="PF02682">
    <property type="entry name" value="CT_C_D"/>
    <property type="match status" value="1"/>
</dbReference>
<dbReference type="Gene3D" id="2.40.50.100">
    <property type="match status" value="1"/>
</dbReference>
<dbReference type="Pfam" id="PF02626">
    <property type="entry name" value="CT_A_B"/>
    <property type="match status" value="1"/>
</dbReference>
<dbReference type="PROSITE" id="PS00866">
    <property type="entry name" value="CPSASE_1"/>
    <property type="match status" value="1"/>
</dbReference>
<dbReference type="InterPro" id="IPR011054">
    <property type="entry name" value="Rudment_hybrid_motif"/>
</dbReference>
<comment type="pathway">
    <text evidence="3">Lipid metabolism; malonyl-CoA biosynthesis; malonyl-CoA from acetyl-CoA: step 1/1.</text>
</comment>
<dbReference type="NCBIfam" id="TIGR02712">
    <property type="entry name" value="urea_carbox"/>
    <property type="match status" value="1"/>
</dbReference>
<dbReference type="PROSITE" id="PS00867">
    <property type="entry name" value="CPSASE_2"/>
    <property type="match status" value="1"/>
</dbReference>
<dbReference type="CDD" id="cd06850">
    <property type="entry name" value="biotinyl_domain"/>
    <property type="match status" value="1"/>
</dbReference>
<dbReference type="Pfam" id="PF00289">
    <property type="entry name" value="Biotin_carb_N"/>
    <property type="match status" value="1"/>
</dbReference>
<dbReference type="PROSITE" id="PS50975">
    <property type="entry name" value="ATP_GRASP"/>
    <property type="match status" value="1"/>
</dbReference>
<evidence type="ECO:0000256" key="4">
    <source>
        <dbReference type="ARBA" id="ARBA00011750"/>
    </source>
</evidence>
<dbReference type="RefSeq" id="WP_091704543.1">
    <property type="nucleotide sequence ID" value="NZ_BMYN01000001.1"/>
</dbReference>
<proteinExistence type="predicted"/>
<evidence type="ECO:0000256" key="11">
    <source>
        <dbReference type="ARBA" id="ARBA00033786"/>
    </source>
</evidence>
<evidence type="ECO:0000256" key="12">
    <source>
        <dbReference type="ARBA" id="ARBA00048600"/>
    </source>
</evidence>
<dbReference type="InterPro" id="IPR003778">
    <property type="entry name" value="CT_A_B"/>
</dbReference>
<evidence type="ECO:0000259" key="15">
    <source>
        <dbReference type="PROSITE" id="PS50975"/>
    </source>
</evidence>
<dbReference type="SMART" id="SM00796">
    <property type="entry name" value="AHS1"/>
    <property type="match status" value="1"/>
</dbReference>
<evidence type="ECO:0000256" key="1">
    <source>
        <dbReference type="ARBA" id="ARBA00001953"/>
    </source>
</evidence>
<keyword evidence="9 13" id="KW-0067">ATP-binding</keyword>
<evidence type="ECO:0000256" key="7">
    <source>
        <dbReference type="ARBA" id="ARBA00022741"/>
    </source>
</evidence>
<dbReference type="Pfam" id="PF00364">
    <property type="entry name" value="Biotin_lipoyl"/>
    <property type="match status" value="1"/>
</dbReference>
<dbReference type="EMBL" id="FOSC01000007">
    <property type="protein sequence ID" value="SFJ88456.1"/>
    <property type="molecule type" value="Genomic_DNA"/>
</dbReference>
<dbReference type="InterPro" id="IPR029000">
    <property type="entry name" value="Cyclophilin-like_dom_sf"/>
</dbReference>
<dbReference type="Pfam" id="PF02786">
    <property type="entry name" value="CPSase_L_D2"/>
    <property type="match status" value="1"/>
</dbReference>
<dbReference type="SMART" id="SM00878">
    <property type="entry name" value="Biotin_carb_C"/>
    <property type="match status" value="1"/>
</dbReference>
<comment type="function">
    <text evidence="2">This protein is a component of the acetyl coenzyme A carboxylase complex; first, biotin carboxylase catalyzes the carboxylation of the carrier protein and then the transcarboxylase transfers the carboxyl group to form malonyl-CoA.</text>
</comment>
<dbReference type="InterPro" id="IPR016185">
    <property type="entry name" value="PreATP-grasp_dom_sf"/>
</dbReference>
<evidence type="ECO:0000256" key="9">
    <source>
        <dbReference type="ARBA" id="ARBA00022840"/>
    </source>
</evidence>
<keyword evidence="18" id="KW-1185">Reference proteome</keyword>
<comment type="catalytic activity">
    <reaction evidence="12">
        <text>N(6)-biotinyl-L-lysyl-[protein] + hydrogencarbonate + ATP = N(6)-carboxybiotinyl-L-lysyl-[protein] + ADP + phosphate + H(+)</text>
        <dbReference type="Rhea" id="RHEA:13501"/>
        <dbReference type="Rhea" id="RHEA-COMP:10505"/>
        <dbReference type="Rhea" id="RHEA-COMP:10506"/>
        <dbReference type="ChEBI" id="CHEBI:15378"/>
        <dbReference type="ChEBI" id="CHEBI:17544"/>
        <dbReference type="ChEBI" id="CHEBI:30616"/>
        <dbReference type="ChEBI" id="CHEBI:43474"/>
        <dbReference type="ChEBI" id="CHEBI:83144"/>
        <dbReference type="ChEBI" id="CHEBI:83145"/>
        <dbReference type="ChEBI" id="CHEBI:456216"/>
        <dbReference type="EC" id="6.3.4.14"/>
    </reaction>
</comment>
<dbReference type="InterPro" id="IPR005479">
    <property type="entry name" value="CPAse_ATP-bd"/>
</dbReference>
<evidence type="ECO:0000256" key="6">
    <source>
        <dbReference type="ARBA" id="ARBA00022598"/>
    </source>
</evidence>
<gene>
    <name evidence="17" type="ORF">SAMN05216429_10747</name>
</gene>
<dbReference type="Gene3D" id="3.30.1360.40">
    <property type="match status" value="1"/>
</dbReference>
<organism evidence="17 18">
    <name type="scientific">Marinobacter persicus</name>
    <dbReference type="NCBI Taxonomy" id="930118"/>
    <lineage>
        <taxon>Bacteria</taxon>
        <taxon>Pseudomonadati</taxon>
        <taxon>Pseudomonadota</taxon>
        <taxon>Gammaproteobacteria</taxon>
        <taxon>Pseudomonadales</taxon>
        <taxon>Marinobacteraceae</taxon>
        <taxon>Marinobacter</taxon>
    </lineage>
</organism>
<dbReference type="PANTHER" id="PTHR18866">
    <property type="entry name" value="CARBOXYLASE:PYRUVATE/ACETYL-COA/PROPIONYL-COA CARBOXYLASE"/>
    <property type="match status" value="1"/>
</dbReference>
<dbReference type="InterPro" id="IPR005482">
    <property type="entry name" value="Biotin_COase_C"/>
</dbReference>
<evidence type="ECO:0000256" key="13">
    <source>
        <dbReference type="PROSITE-ProRule" id="PRU00409"/>
    </source>
</evidence>
<dbReference type="FunFam" id="3.40.50.20:FF:000010">
    <property type="entry name" value="Propionyl-CoA carboxylase subunit alpha"/>
    <property type="match status" value="1"/>
</dbReference>
<dbReference type="PANTHER" id="PTHR18866:SF128">
    <property type="entry name" value="UREA AMIDOLYASE"/>
    <property type="match status" value="1"/>
</dbReference>
<reference evidence="17 18" key="1">
    <citation type="submission" date="2016-10" db="EMBL/GenBank/DDBJ databases">
        <authorList>
            <person name="de Groot N.N."/>
        </authorList>
    </citation>
    <scope>NUCLEOTIDE SEQUENCE [LARGE SCALE GENOMIC DNA]</scope>
    <source>
        <strain evidence="17 18">IBRC-M 10445</strain>
    </source>
</reference>
<dbReference type="PROSITE" id="PS50979">
    <property type="entry name" value="BC"/>
    <property type="match status" value="1"/>
</dbReference>
<evidence type="ECO:0000256" key="3">
    <source>
        <dbReference type="ARBA" id="ARBA00004956"/>
    </source>
</evidence>
<dbReference type="Pfam" id="PF02785">
    <property type="entry name" value="Biotin_carb_C"/>
    <property type="match status" value="1"/>
</dbReference>
<evidence type="ECO:0000256" key="10">
    <source>
        <dbReference type="ARBA" id="ARBA00023267"/>
    </source>
</evidence>
<keyword evidence="8" id="KW-0378">Hydrolase</keyword>
<dbReference type="InterPro" id="IPR006594">
    <property type="entry name" value="LisH"/>
</dbReference>
<dbReference type="InterPro" id="IPR011764">
    <property type="entry name" value="Biotin_carboxylation_dom"/>
</dbReference>
<dbReference type="InterPro" id="IPR014084">
    <property type="entry name" value="Urea_COase"/>
</dbReference>
<dbReference type="SUPFAM" id="SSF50891">
    <property type="entry name" value="Cyclophilin-like"/>
    <property type="match status" value="2"/>
</dbReference>
<feature type="domain" description="ATP-grasp" evidence="15">
    <location>
        <begin position="125"/>
        <end position="322"/>
    </location>
</feature>
<dbReference type="SUPFAM" id="SSF51230">
    <property type="entry name" value="Single hybrid motif"/>
    <property type="match status" value="1"/>
</dbReference>
<dbReference type="InterPro" id="IPR011761">
    <property type="entry name" value="ATP-grasp"/>
</dbReference>
<dbReference type="InterPro" id="IPR011053">
    <property type="entry name" value="Single_hybrid_motif"/>
</dbReference>
<dbReference type="GO" id="GO:0016787">
    <property type="term" value="F:hydrolase activity"/>
    <property type="evidence" value="ECO:0007669"/>
    <property type="project" value="UniProtKB-KW"/>
</dbReference>
<protein>
    <recommendedName>
        <fullName evidence="5">Biotin carboxylase</fullName>
    </recommendedName>
    <alternativeName>
        <fullName evidence="11">Acetyl-coenzyme A carboxylase biotin carboxylase subunit A</fullName>
    </alternativeName>
</protein>
<dbReference type="GO" id="GO:0005524">
    <property type="term" value="F:ATP binding"/>
    <property type="evidence" value="ECO:0007669"/>
    <property type="project" value="UniProtKB-UniRule"/>
</dbReference>
<evidence type="ECO:0000256" key="2">
    <source>
        <dbReference type="ARBA" id="ARBA00003761"/>
    </source>
</evidence>
<dbReference type="GO" id="GO:0046872">
    <property type="term" value="F:metal ion binding"/>
    <property type="evidence" value="ECO:0007669"/>
    <property type="project" value="InterPro"/>
</dbReference>
<dbReference type="AlphaFoldDB" id="A0A1I3V258"/>
<dbReference type="SUPFAM" id="SSF51246">
    <property type="entry name" value="Rudiment single hybrid motif"/>
    <property type="match status" value="1"/>
</dbReference>
<evidence type="ECO:0000259" key="14">
    <source>
        <dbReference type="PROSITE" id="PS50968"/>
    </source>
</evidence>
<dbReference type="InterPro" id="IPR000089">
    <property type="entry name" value="Biotin_lipoyl"/>
</dbReference>
<dbReference type="GO" id="GO:0004075">
    <property type="term" value="F:biotin carboxylase activity"/>
    <property type="evidence" value="ECO:0007669"/>
    <property type="project" value="UniProtKB-EC"/>
</dbReference>
<accession>A0A1I3V258</accession>
<evidence type="ECO:0000313" key="17">
    <source>
        <dbReference type="EMBL" id="SFJ88456.1"/>
    </source>
</evidence>
<dbReference type="SUPFAM" id="SSF56059">
    <property type="entry name" value="Glutathione synthetase ATP-binding domain-like"/>
    <property type="match status" value="1"/>
</dbReference>
<keyword evidence="7 13" id="KW-0547">Nucleotide-binding</keyword>
<feature type="domain" description="Biotin carboxylation" evidence="16">
    <location>
        <begin position="6"/>
        <end position="453"/>
    </location>
</feature>